<comment type="subcellular location">
    <subcellularLocation>
        <location evidence="10">Mitochondrion</location>
    </subcellularLocation>
    <subcellularLocation>
        <location evidence="10">Mitochondrion inner membrane</location>
    </subcellularLocation>
</comment>
<comment type="similarity">
    <text evidence="1 10">Belongs to the eukaryotic ATPase B chain family.</text>
</comment>
<dbReference type="SUPFAM" id="SSF161060">
    <property type="entry name" value="ATP synthase B chain-like"/>
    <property type="match status" value="1"/>
</dbReference>
<dbReference type="PANTHER" id="PTHR12733">
    <property type="entry name" value="MITOCHONDRIAL ATP SYNTHASE B CHAIN"/>
    <property type="match status" value="1"/>
</dbReference>
<evidence type="ECO:0000313" key="11">
    <source>
        <dbReference type="EMBL" id="CAG5098586.1"/>
    </source>
</evidence>
<evidence type="ECO:0000256" key="1">
    <source>
        <dbReference type="ARBA" id="ARBA00007479"/>
    </source>
</evidence>
<evidence type="ECO:0000256" key="5">
    <source>
        <dbReference type="ARBA" id="ARBA00022792"/>
    </source>
</evidence>
<dbReference type="InterPro" id="IPR013837">
    <property type="entry name" value="ATP_synth_F0_suB"/>
</dbReference>
<keyword evidence="3 10" id="KW-0138">CF(0)</keyword>
<keyword evidence="7 10" id="KW-0496">Mitochondrion</keyword>
<sequence>MVQSKLARPMLGLRTFATSAKVARAAVLPLTESPFARPEVVDIATYKYPGEPNYPGMGPKAIPEQWETDERTVHYMIPKTFVDNLIAPKMGSTGLYTLGFGSVLYLLSREIIPMHAETASFVSFMIAVTYYNILVGDTIRETFEKEYTAEYDKFYACKEHDIAAYTEIVSKYKDAQEQAQGQAIYNEQKLTNLSLMLETEYLNRQNELVDSVTKKLNYQVAVQNALEDQEAQHMINWIEDKVNEEISNLDQDEMIRVCVANLKKQA</sequence>
<dbReference type="Gene3D" id="1.20.5.2210">
    <property type="match status" value="1"/>
</dbReference>
<evidence type="ECO:0000256" key="7">
    <source>
        <dbReference type="ARBA" id="ARBA00023128"/>
    </source>
</evidence>
<dbReference type="EMBL" id="OU015569">
    <property type="protein sequence ID" value="CAG5098586.1"/>
    <property type="molecule type" value="Genomic_DNA"/>
</dbReference>
<evidence type="ECO:0000256" key="8">
    <source>
        <dbReference type="ARBA" id="ARBA00023136"/>
    </source>
</evidence>
<dbReference type="InterPro" id="IPR008688">
    <property type="entry name" value="ATP_synth_Bsub_B/MI25"/>
</dbReference>
<evidence type="ECO:0000256" key="6">
    <source>
        <dbReference type="ARBA" id="ARBA00023065"/>
    </source>
</evidence>
<protein>
    <recommendedName>
        <fullName evidence="10">ATP synthase subunit b</fullName>
    </recommendedName>
</protein>
<comment type="subunit">
    <text evidence="10">F-type ATPases have 2 components, CF(1) - the catalytic core - and CF(0) - the membrane proton channel. CF(1) and CF(0) have multiple subunits.</text>
</comment>
<organism evidence="11 12">
    <name type="scientific">Oikopleura dioica</name>
    <name type="common">Tunicate</name>
    <dbReference type="NCBI Taxonomy" id="34765"/>
    <lineage>
        <taxon>Eukaryota</taxon>
        <taxon>Metazoa</taxon>
        <taxon>Chordata</taxon>
        <taxon>Tunicata</taxon>
        <taxon>Appendicularia</taxon>
        <taxon>Copelata</taxon>
        <taxon>Oikopleuridae</taxon>
        <taxon>Oikopleura</taxon>
    </lineage>
</organism>
<evidence type="ECO:0000256" key="10">
    <source>
        <dbReference type="RuleBase" id="RU368017"/>
    </source>
</evidence>
<name>A0ABN7SFX0_OIKDI</name>
<proteinExistence type="inferred from homology"/>
<evidence type="ECO:0000256" key="2">
    <source>
        <dbReference type="ARBA" id="ARBA00022448"/>
    </source>
</evidence>
<keyword evidence="5 10" id="KW-0999">Mitochondrion inner membrane</keyword>
<keyword evidence="8 10" id="KW-0472">Membrane</keyword>
<dbReference type="Pfam" id="PF05405">
    <property type="entry name" value="Mt_ATP-synt_B"/>
    <property type="match status" value="1"/>
</dbReference>
<evidence type="ECO:0000256" key="9">
    <source>
        <dbReference type="ARBA" id="ARBA00055529"/>
    </source>
</evidence>
<keyword evidence="2 10" id="KW-0813">Transport</keyword>
<comment type="function">
    <text evidence="9 10">Subunit b, of the mitochondrial membrane ATP synthase complex (F(1)F(0) ATP synthase or Complex V) that produces ATP from ADP in the presence of a proton gradient across the membrane which is generated by electron transport complexes of the respiratory chain. ATP synthase complex consist of a soluble F(1) head domain - the catalytic core - and a membrane F(1) domain - the membrane proton channel. These two domains are linked by a central stalk rotating inside the F(1) region and a stationary peripheral stalk. During catalysis, ATP synthesis in the catalytic domain of F(1) is coupled via a rotary mechanism of the central stalk subunits to proton translocation. In vivo, can only synthesize ATP although its ATP hydrolase activity can be activated artificially in vitro. Part of the complex F(0) domain. Part of the complex F(0) domain and the peripheric stalk, which acts as a stator to hold the catalytic alpha(3)beta(3) subcomplex and subunit a/ATP6 static relative to the rotary elements.</text>
</comment>
<gene>
    <name evidence="11" type="ORF">OKIOD_LOCUS7357</name>
</gene>
<evidence type="ECO:0000256" key="4">
    <source>
        <dbReference type="ARBA" id="ARBA00022781"/>
    </source>
</evidence>
<keyword evidence="4 10" id="KW-0375">Hydrogen ion transport</keyword>
<dbReference type="Proteomes" id="UP001158576">
    <property type="component" value="Chromosome XSR"/>
</dbReference>
<dbReference type="PANTHER" id="PTHR12733:SF3">
    <property type="entry name" value="ATP SYNTHASE F(0) COMPLEX SUBUNIT B1, MITOCHONDRIAL"/>
    <property type="match status" value="1"/>
</dbReference>
<keyword evidence="6 10" id="KW-0406">Ion transport</keyword>
<accession>A0ABN7SFX0</accession>
<reference evidence="11 12" key="1">
    <citation type="submission" date="2021-04" db="EMBL/GenBank/DDBJ databases">
        <authorList>
            <person name="Bliznina A."/>
        </authorList>
    </citation>
    <scope>NUCLEOTIDE SEQUENCE [LARGE SCALE GENOMIC DNA]</scope>
</reference>
<keyword evidence="12" id="KW-1185">Reference proteome</keyword>
<evidence type="ECO:0000313" key="12">
    <source>
        <dbReference type="Proteomes" id="UP001158576"/>
    </source>
</evidence>
<evidence type="ECO:0000256" key="3">
    <source>
        <dbReference type="ARBA" id="ARBA00022547"/>
    </source>
</evidence>